<name>A0AAU7DYN7_9MICO</name>
<feature type="transmembrane region" description="Helical" evidence="1">
    <location>
        <begin position="21"/>
        <end position="40"/>
    </location>
</feature>
<reference evidence="2" key="1">
    <citation type="submission" date="2024-02" db="EMBL/GenBank/DDBJ databases">
        <title>Tomenella chthoni gen. nov. sp. nov., a member of the family Jonesiaceae isolated from bat guano.</title>
        <authorList>
            <person name="Miller S.L."/>
            <person name="King J."/>
            <person name="Sankaranarayanan K."/>
            <person name="Lawson P.A."/>
        </authorList>
    </citation>
    <scope>NUCLEOTIDE SEQUENCE</scope>
    <source>
        <strain evidence="2">BS-20</strain>
    </source>
</reference>
<protein>
    <recommendedName>
        <fullName evidence="3">FtsX-like permease family protein</fullName>
    </recommendedName>
</protein>
<dbReference type="EMBL" id="CP146203">
    <property type="protein sequence ID" value="XBH22601.1"/>
    <property type="molecule type" value="Genomic_DNA"/>
</dbReference>
<sequence length="363" mass="38393">MRIVEIWSEAARNVGAGTARAVSLCLVFICIIGLVAVLHAREVVGLSQRALEFQDSGAATFILDAPGAVAPDACNSLAASDGVTASGALRTLDGTRLVLLPDRSIPTWETTQGMAGVLSISPAVTPNSGVWLSQPLATQLGLAVGDSLDAITTPGERGAYSMRIDAIFDYPADDRDQRFAESILIPTTSFQESDLCMASFWPEVKNAPAMLRLAAITPPGSDPASSNMQIEQLNRTLGSEFKPSMSWTPMYPLIAIITGLTAPLVILRSRRLEFASALHARVSKPALGILLSVEWLLWAVPAVLVASMAVLFAASIGNPDPLLPALVSGLQTLVAGTGASYLAMILLAVASRESHLFKLFRSR</sequence>
<keyword evidence="1" id="KW-0472">Membrane</keyword>
<gene>
    <name evidence="2" type="ORF">V5R04_05100</name>
</gene>
<evidence type="ECO:0000256" key="1">
    <source>
        <dbReference type="SAM" id="Phobius"/>
    </source>
</evidence>
<proteinExistence type="predicted"/>
<keyword evidence="1" id="KW-1133">Transmembrane helix</keyword>
<feature type="transmembrane region" description="Helical" evidence="1">
    <location>
        <begin position="333"/>
        <end position="351"/>
    </location>
</feature>
<evidence type="ECO:0000313" key="2">
    <source>
        <dbReference type="EMBL" id="XBH22601.1"/>
    </source>
</evidence>
<organism evidence="2">
    <name type="scientific">Jonesiaceae bacterium BS-20</name>
    <dbReference type="NCBI Taxonomy" id="3120821"/>
    <lineage>
        <taxon>Bacteria</taxon>
        <taxon>Bacillati</taxon>
        <taxon>Actinomycetota</taxon>
        <taxon>Actinomycetes</taxon>
        <taxon>Micrococcales</taxon>
        <taxon>Jonesiaceae</taxon>
    </lineage>
</organism>
<feature type="transmembrane region" description="Helical" evidence="1">
    <location>
        <begin position="287"/>
        <end position="313"/>
    </location>
</feature>
<accession>A0AAU7DYN7</accession>
<keyword evidence="1" id="KW-0812">Transmembrane</keyword>
<dbReference type="AlphaFoldDB" id="A0AAU7DYN7"/>
<feature type="transmembrane region" description="Helical" evidence="1">
    <location>
        <begin position="250"/>
        <end position="267"/>
    </location>
</feature>
<evidence type="ECO:0008006" key="3">
    <source>
        <dbReference type="Google" id="ProtNLM"/>
    </source>
</evidence>